<dbReference type="AlphaFoldDB" id="A0A2A6D4T0"/>
<reference evidence="1" key="2">
    <citation type="submission" date="2018-07" db="EMBL/GenBank/DDBJ databases">
        <authorList>
            <consortium name="GenomeTrakr network: Whole genome sequencing for foodborne pathogen traceback"/>
        </authorList>
    </citation>
    <scope>NUCLEOTIDE SEQUENCE [LARGE SCALE GENOMIC DNA]</scope>
    <source>
        <strain evidence="1">CFSAN047025</strain>
    </source>
</reference>
<reference evidence="3" key="3">
    <citation type="submission" date="2019-01" db="EMBL/GenBank/DDBJ databases">
        <title>Whole genome sequencing of Salmonella enterica.</title>
        <authorList>
            <person name="Cao G."/>
        </authorList>
    </citation>
    <scope>NUCLEOTIDE SEQUENCE [LARGE SCALE GENOMIC DNA]</scope>
    <source>
        <strain evidence="3">CFSAN074594</strain>
    </source>
</reference>
<proteinExistence type="predicted"/>
<dbReference type="InterPro" id="IPR020126">
    <property type="entry name" value="DUF2732"/>
</dbReference>
<dbReference type="Proteomes" id="UP000839926">
    <property type="component" value="Unassembled WGS sequence"/>
</dbReference>
<dbReference type="EMBL" id="NPLM01000014">
    <property type="protein sequence ID" value="PDN80748.1"/>
    <property type="molecule type" value="Genomic_DNA"/>
</dbReference>
<dbReference type="EMBL" id="SDIQ01000019">
    <property type="protein sequence ID" value="RXL21357.1"/>
    <property type="molecule type" value="Genomic_DNA"/>
</dbReference>
<dbReference type="Proteomes" id="UP000873581">
    <property type="component" value="Unassembled WGS sequence"/>
</dbReference>
<evidence type="ECO:0000313" key="2">
    <source>
        <dbReference type="EMBL" id="PDN80748.1"/>
    </source>
</evidence>
<evidence type="ECO:0000313" key="1">
    <source>
        <dbReference type="EMBL" id="EBQ1843561.1"/>
    </source>
</evidence>
<protein>
    <submittedName>
        <fullName evidence="2">DUF2732 domain-containing protein</fullName>
    </submittedName>
</protein>
<gene>
    <name evidence="1" type="ORF">AZF90_18080</name>
    <name evidence="2" type="ORF">CIC26_23430</name>
    <name evidence="3" type="ORF">EKD96_12665</name>
</gene>
<dbReference type="Pfam" id="PF10809">
    <property type="entry name" value="DUF2732"/>
    <property type="match status" value="1"/>
</dbReference>
<comment type="caution">
    <text evidence="2">The sequence shown here is derived from an EMBL/GenBank/DDBJ whole genome shotgun (WGS) entry which is preliminary data.</text>
</comment>
<dbReference type="RefSeq" id="WP_001178763.1">
    <property type="nucleotide sequence ID" value="NZ_CABMIV010000001.1"/>
</dbReference>
<evidence type="ECO:0000313" key="3">
    <source>
        <dbReference type="EMBL" id="RXL21357.1"/>
    </source>
</evidence>
<dbReference type="Proteomes" id="UP000839536">
    <property type="component" value="Unassembled WGS sequence"/>
</dbReference>
<name>A0A2A6D4T0_SALER</name>
<sequence>MQNELPKMFAPETDQLMAVIDIAKREERKGRALAVSIRLEALATHIANKGLNGIEAAELLRREATRYENESQELH</sequence>
<reference evidence="2" key="1">
    <citation type="submission" date="2017-08" db="EMBL/GenBank/DDBJ databases">
        <title>Whole genome sequencing of Salmonella enterica.</title>
        <authorList>
            <person name="Bell R."/>
            <person name="Levy K."/>
        </authorList>
    </citation>
    <scope>NUCLEOTIDE SEQUENCE [LARGE SCALE GENOMIC DNA]</scope>
    <source>
        <strain evidence="2">CFSAN060805</strain>
    </source>
</reference>
<dbReference type="EMBL" id="AAGODW010000009">
    <property type="protein sequence ID" value="EBQ1843561.1"/>
    <property type="molecule type" value="Genomic_DNA"/>
</dbReference>
<accession>A0A2A6D4T0</accession>
<organism evidence="2">
    <name type="scientific">Salmonella enterica</name>
    <name type="common">Salmonella choleraesuis</name>
    <dbReference type="NCBI Taxonomy" id="28901"/>
    <lineage>
        <taxon>Bacteria</taxon>
        <taxon>Pseudomonadati</taxon>
        <taxon>Pseudomonadota</taxon>
        <taxon>Gammaproteobacteria</taxon>
        <taxon>Enterobacterales</taxon>
        <taxon>Enterobacteriaceae</taxon>
        <taxon>Salmonella</taxon>
    </lineage>
</organism>